<keyword evidence="12" id="KW-1185">Reference proteome</keyword>
<dbReference type="HOGENOM" id="CLU_000288_41_5_1"/>
<evidence type="ECO:0000256" key="5">
    <source>
        <dbReference type="ARBA" id="ARBA00022737"/>
    </source>
</evidence>
<dbReference type="PANTHER" id="PTHR45631:SF3">
    <property type="entry name" value="OS05G0393100 PROTEIN"/>
    <property type="match status" value="1"/>
</dbReference>
<dbReference type="InterPro" id="IPR024788">
    <property type="entry name" value="Malectin-like_Carb-bd_dom"/>
</dbReference>
<reference evidence="12" key="1">
    <citation type="journal article" date="2013" name="Science">
        <title>The Amborella genome and the evolution of flowering plants.</title>
        <authorList>
            <consortium name="Amborella Genome Project"/>
        </authorList>
    </citation>
    <scope>NUCLEOTIDE SEQUENCE [LARGE SCALE GENOMIC DNA]</scope>
</reference>
<evidence type="ECO:0000256" key="8">
    <source>
        <dbReference type="SAM" id="SignalP"/>
    </source>
</evidence>
<dbReference type="Gene3D" id="3.80.10.10">
    <property type="entry name" value="Ribonuclease Inhibitor"/>
    <property type="match status" value="1"/>
</dbReference>
<evidence type="ECO:0000256" key="6">
    <source>
        <dbReference type="ARBA" id="ARBA00022989"/>
    </source>
</evidence>
<dbReference type="PANTHER" id="PTHR45631">
    <property type="entry name" value="OS07G0107800 PROTEIN-RELATED"/>
    <property type="match status" value="1"/>
</dbReference>
<evidence type="ECO:0000256" key="2">
    <source>
        <dbReference type="ARBA" id="ARBA00022614"/>
    </source>
</evidence>
<evidence type="ECO:0000313" key="11">
    <source>
        <dbReference type="EMBL" id="ERN12669.1"/>
    </source>
</evidence>
<evidence type="ECO:0000259" key="9">
    <source>
        <dbReference type="Pfam" id="PF08263"/>
    </source>
</evidence>
<dbReference type="SUPFAM" id="SSF52058">
    <property type="entry name" value="L domain-like"/>
    <property type="match status" value="1"/>
</dbReference>
<proteinExistence type="predicted"/>
<keyword evidence="3" id="KW-0812">Transmembrane</keyword>
<dbReference type="Pfam" id="PF08263">
    <property type="entry name" value="LRRNT_2"/>
    <property type="match status" value="1"/>
</dbReference>
<organism evidence="11 12">
    <name type="scientific">Amborella trichopoda</name>
    <dbReference type="NCBI Taxonomy" id="13333"/>
    <lineage>
        <taxon>Eukaryota</taxon>
        <taxon>Viridiplantae</taxon>
        <taxon>Streptophyta</taxon>
        <taxon>Embryophyta</taxon>
        <taxon>Tracheophyta</taxon>
        <taxon>Spermatophyta</taxon>
        <taxon>Magnoliopsida</taxon>
        <taxon>Amborellales</taxon>
        <taxon>Amborellaceae</taxon>
        <taxon>Amborella</taxon>
    </lineage>
</organism>
<evidence type="ECO:0000259" key="10">
    <source>
        <dbReference type="Pfam" id="PF12819"/>
    </source>
</evidence>
<dbReference type="InterPro" id="IPR032675">
    <property type="entry name" value="LRR_dom_sf"/>
</dbReference>
<dbReference type="OMA" id="ITGRRWQ"/>
<evidence type="ECO:0000256" key="1">
    <source>
        <dbReference type="ARBA" id="ARBA00004167"/>
    </source>
</evidence>
<gene>
    <name evidence="11" type="ORF">AMTR_s00025p00244550</name>
</gene>
<keyword evidence="4 8" id="KW-0732">Signal</keyword>
<dbReference type="STRING" id="13333.W1PXI7"/>
<dbReference type="EMBL" id="KI392614">
    <property type="protein sequence ID" value="ERN12669.1"/>
    <property type="molecule type" value="Genomic_DNA"/>
</dbReference>
<dbReference type="AlphaFoldDB" id="W1PXI7"/>
<protein>
    <recommendedName>
        <fullName evidence="13">Malectin-like domain-containing protein</fullName>
    </recommendedName>
</protein>
<dbReference type="Pfam" id="PF12819">
    <property type="entry name" value="Malectin_like"/>
    <property type="match status" value="1"/>
</dbReference>
<keyword evidence="7" id="KW-0472">Membrane</keyword>
<evidence type="ECO:0000256" key="4">
    <source>
        <dbReference type="ARBA" id="ARBA00022729"/>
    </source>
</evidence>
<dbReference type="Gramene" id="ERN12669">
    <property type="protein sequence ID" value="ERN12669"/>
    <property type="gene ID" value="AMTR_s00025p00244550"/>
</dbReference>
<feature type="signal peptide" evidence="8">
    <location>
        <begin position="1"/>
        <end position="19"/>
    </location>
</feature>
<feature type="domain" description="Malectin-like" evidence="10">
    <location>
        <begin position="26"/>
        <end position="343"/>
    </location>
</feature>
<keyword evidence="2" id="KW-0433">Leucine-rich repeat</keyword>
<dbReference type="Proteomes" id="UP000017836">
    <property type="component" value="Unassembled WGS sequence"/>
</dbReference>
<keyword evidence="5" id="KW-0677">Repeat</keyword>
<evidence type="ECO:0000256" key="3">
    <source>
        <dbReference type="ARBA" id="ARBA00022692"/>
    </source>
</evidence>
<comment type="subcellular location">
    <subcellularLocation>
        <location evidence="1">Membrane</location>
        <topology evidence="1">Single-pass membrane protein</topology>
    </subcellularLocation>
</comment>
<dbReference type="Pfam" id="PF00560">
    <property type="entry name" value="LRR_1"/>
    <property type="match status" value="2"/>
</dbReference>
<dbReference type="InterPro" id="IPR013210">
    <property type="entry name" value="LRR_N_plant-typ"/>
</dbReference>
<keyword evidence="6" id="KW-1133">Transmembrane helix</keyword>
<dbReference type="InterPro" id="IPR001611">
    <property type="entry name" value="Leu-rich_rpt"/>
</dbReference>
<name>W1PXI7_AMBTC</name>
<evidence type="ECO:0008006" key="13">
    <source>
        <dbReference type="Google" id="ProtNLM"/>
    </source>
</evidence>
<accession>W1PXI7</accession>
<feature type="domain" description="Leucine-rich repeat-containing N-terminal plant-type" evidence="9">
    <location>
        <begin position="354"/>
        <end position="391"/>
    </location>
</feature>
<dbReference type="GO" id="GO:0016020">
    <property type="term" value="C:membrane"/>
    <property type="evidence" value="ECO:0007669"/>
    <property type="project" value="UniProtKB-SubCell"/>
</dbReference>
<sequence length="512" mass="56041">MSLSLFFIWFIALPAFLNAQSPGLLLDCGAPRPTSEAGLQWLPDSDFINTGNTTSLSTPHIRTTLSSLRYFPDTKARKFCYVLPVIKGARYLVRTTFFYGSFDGGETPPIFDQLVEGTLWSTVNTSSDYALNLSSYYEIMVQATGKSLSVCLARNSLTRSHPFISSLELTQIGNSVYNSTDFSQHALATVARDSFGYGGPIIRYPDDHFDRFWGPFTDSSPTVNKTGNVSSTGFWNMPPARIFKTSLTSNLPNPLELQWPLFPLPNSSYYVALYFEDNREIGSSRVFNVSVNGVTFFRNLNVTTSGVVVFATMWPLSGHIQIVMTPAEGSTVGPLINGGEILQVLMLGGRTVTRDVIALEVMKRSLAKVPLDWQGDPCLPRQYSWTGVTCSEGSRIRVIALNLTGLGLSGSLSPRIANLTALSDIWLGNNNLSGSIPDFSPLRRLVSLHLENNQFSGEIPPTLGNISGLRELWLQNNNLTGVVPNSLQTKPGLDLRVSPGNRLVNSMPGAAT</sequence>
<dbReference type="eggNOG" id="KOG0619">
    <property type="taxonomic scope" value="Eukaryota"/>
</dbReference>
<dbReference type="FunFam" id="3.80.10.10:FF:000129">
    <property type="entry name" value="Leucine-rich repeat receptor-like kinase"/>
    <property type="match status" value="1"/>
</dbReference>
<dbReference type="Gene3D" id="2.60.120.430">
    <property type="entry name" value="Galactose-binding lectin"/>
    <property type="match status" value="2"/>
</dbReference>
<feature type="chain" id="PRO_5004807708" description="Malectin-like domain-containing protein" evidence="8">
    <location>
        <begin position="20"/>
        <end position="512"/>
    </location>
</feature>
<evidence type="ECO:0000256" key="7">
    <source>
        <dbReference type="ARBA" id="ARBA00023136"/>
    </source>
</evidence>
<evidence type="ECO:0000313" key="12">
    <source>
        <dbReference type="Proteomes" id="UP000017836"/>
    </source>
</evidence>